<accession>M3INM6</accession>
<keyword evidence="2" id="KW-1185">Reference proteome</keyword>
<sequence>LFVIDNGYLKVNDNSWIYVESNTGALYVVNSVKEATREWALSNNQFMFNFEHVCFSECNNKNNFACVSKCDSSEKSILTNYNPEPKDMHITSYFEEEEFTWSVDGSNVFIEGNPTVFSIESRLLKVGDDKWAHVKRNGEIIIIESQESATSGWYIDSSNKIHFNDRRGRSWNFYSCRGKVDTTVPKVYMGTSNQNGCRSFLEVIGKDIPQPPPPPVPTLNSSPFVIVVGDAEETEDIMRLSIHESRVTVSDDTQYFAVFELDNGYLKVHDEKWIRVDEESSLLEVVDSKDDATAEWAIIDDILHFGRKLDLNVNYSVVHFSG</sequence>
<dbReference type="HOGENOM" id="CLU_864802_0_0_1"/>
<dbReference type="EMBL" id="AOGT01001314">
    <property type="protein sequence ID" value="EMG48006.1"/>
    <property type="molecule type" value="Genomic_DNA"/>
</dbReference>
<evidence type="ECO:0000313" key="1">
    <source>
        <dbReference type="EMBL" id="EMG48006.1"/>
    </source>
</evidence>
<feature type="non-terminal residue" evidence="1">
    <location>
        <position position="1"/>
    </location>
</feature>
<evidence type="ECO:0000313" key="2">
    <source>
        <dbReference type="Proteomes" id="UP000011777"/>
    </source>
</evidence>
<name>M3INM6_CANMX</name>
<organism evidence="1 2">
    <name type="scientific">Candida maltosa (strain Xu316)</name>
    <name type="common">Yeast</name>
    <dbReference type="NCBI Taxonomy" id="1245528"/>
    <lineage>
        <taxon>Eukaryota</taxon>
        <taxon>Fungi</taxon>
        <taxon>Dikarya</taxon>
        <taxon>Ascomycota</taxon>
        <taxon>Saccharomycotina</taxon>
        <taxon>Pichiomycetes</taxon>
        <taxon>Debaryomycetaceae</taxon>
        <taxon>Candida/Lodderomyces clade</taxon>
        <taxon>Candida</taxon>
    </lineage>
</organism>
<dbReference type="AlphaFoldDB" id="M3INM6"/>
<gene>
    <name evidence="1" type="ORF">G210_1505</name>
</gene>
<feature type="non-terminal residue" evidence="1">
    <location>
        <position position="322"/>
    </location>
</feature>
<dbReference type="OrthoDB" id="4026272at2759"/>
<dbReference type="Proteomes" id="UP000011777">
    <property type="component" value="Unassembled WGS sequence"/>
</dbReference>
<proteinExistence type="predicted"/>
<protein>
    <submittedName>
        <fullName evidence="1">Uncharacterized protein</fullName>
    </submittedName>
</protein>
<comment type="caution">
    <text evidence="1">The sequence shown here is derived from an EMBL/GenBank/DDBJ whole genome shotgun (WGS) entry which is preliminary data.</text>
</comment>
<reference evidence="1 2" key="1">
    <citation type="submission" date="2013-02" db="EMBL/GenBank/DDBJ databases">
        <title>Genome sequence of Candida maltosa Xu316, a potential industrial strain for xylitol and ethanol production.</title>
        <authorList>
            <person name="Yu J."/>
            <person name="Wang Q."/>
            <person name="Geng X."/>
            <person name="Bao W."/>
            <person name="He P."/>
            <person name="Cai J."/>
        </authorList>
    </citation>
    <scope>NUCLEOTIDE SEQUENCE [LARGE SCALE GENOMIC DNA]</scope>
    <source>
        <strain evidence="2">Xu316</strain>
    </source>
</reference>